<dbReference type="OrthoDB" id="4499406at2759"/>
<evidence type="ECO:0000313" key="3">
    <source>
        <dbReference type="Proteomes" id="UP000710440"/>
    </source>
</evidence>
<reference evidence="2 3" key="1">
    <citation type="submission" date="2021-02" db="EMBL/GenBank/DDBJ databases">
        <title>Pan-genome distribution and transcriptional activeness of fungal secondary metabolism genes in Aspergillus section Fumigati.</title>
        <authorList>
            <person name="Takahashi H."/>
            <person name="Umemura M."/>
            <person name="Ninomiya A."/>
            <person name="Kusuya Y."/>
            <person name="Urayama S."/>
            <person name="Shimizu M."/>
            <person name="Watanabe A."/>
            <person name="Kamei K."/>
            <person name="Yaguchi T."/>
            <person name="Hagiwara D."/>
        </authorList>
    </citation>
    <scope>NUCLEOTIDE SEQUENCE [LARGE SCALE GENOMIC DNA]</scope>
    <source>
        <strain evidence="2 3">IFM 47045</strain>
    </source>
</reference>
<name>A0A9P3F6S6_ASPVI</name>
<organism evidence="2 3">
    <name type="scientific">Aspergillus viridinutans</name>
    <dbReference type="NCBI Taxonomy" id="75553"/>
    <lineage>
        <taxon>Eukaryota</taxon>
        <taxon>Fungi</taxon>
        <taxon>Dikarya</taxon>
        <taxon>Ascomycota</taxon>
        <taxon>Pezizomycotina</taxon>
        <taxon>Eurotiomycetes</taxon>
        <taxon>Eurotiomycetidae</taxon>
        <taxon>Eurotiales</taxon>
        <taxon>Aspergillaceae</taxon>
        <taxon>Aspergillus</taxon>
        <taxon>Aspergillus subgen. Fumigati</taxon>
    </lineage>
</organism>
<gene>
    <name evidence="2" type="ORF">Aspvir_007487</name>
</gene>
<feature type="region of interest" description="Disordered" evidence="1">
    <location>
        <begin position="202"/>
        <end position="222"/>
    </location>
</feature>
<keyword evidence="3" id="KW-1185">Reference proteome</keyword>
<comment type="caution">
    <text evidence="2">The sequence shown here is derived from an EMBL/GenBank/DDBJ whole genome shotgun (WGS) entry which is preliminary data.</text>
</comment>
<protein>
    <submittedName>
        <fullName evidence="2">Uncharacterized protein</fullName>
    </submittedName>
</protein>
<dbReference type="AlphaFoldDB" id="A0A9P3F6S6"/>
<accession>A0A9P3F6S6</accession>
<proteinExistence type="predicted"/>
<dbReference type="Proteomes" id="UP000710440">
    <property type="component" value="Unassembled WGS sequence"/>
</dbReference>
<sequence>MLMFLQSEAYNKFLEGRRAEMAHILYPDSQATVDDWDEYRSAKALRLMPGDTGYVAWAAALLFFMDEVKAISTRFYGDILFRTVVTIPSREDALAAAQREVPFVLSKTQESLVKLMDPERELERASRNDVDVTKAITSEAHQNAVLLYPRGIECEDSCYTMSSSIELVEDDGQEDPKTAIPEDQITAQMDPELPYIRTQKVKTNRSQPACDQPANAQDRKPKFSEMSQQALLYKGMDGVPIGTFKPDHLTDPHLRRLVYARMDAYGKLYLLLSALGTDGGTYVHQTQSKRKNSQGVVSFYDLQPFSDVPAIDIADIAEWVFKQLKRRGSNPDLGGQFSGGAASIRKKAG</sequence>
<evidence type="ECO:0000313" key="2">
    <source>
        <dbReference type="EMBL" id="GIK03418.1"/>
    </source>
</evidence>
<evidence type="ECO:0000256" key="1">
    <source>
        <dbReference type="SAM" id="MobiDB-lite"/>
    </source>
</evidence>
<dbReference type="GeneID" id="66935469"/>
<dbReference type="RefSeq" id="XP_043126604.1">
    <property type="nucleotide sequence ID" value="XM_043270669.1"/>
</dbReference>
<dbReference type="EMBL" id="BOPL01000005">
    <property type="protein sequence ID" value="GIK03418.1"/>
    <property type="molecule type" value="Genomic_DNA"/>
</dbReference>